<dbReference type="eggNOG" id="COG1404">
    <property type="taxonomic scope" value="Bacteria"/>
</dbReference>
<dbReference type="AlphaFoldDB" id="B9M616"/>
<evidence type="ECO:0000256" key="5">
    <source>
        <dbReference type="PROSITE-ProRule" id="PRU01240"/>
    </source>
</evidence>
<keyword evidence="3 5" id="KW-0378">Hydrolase</keyword>
<evidence type="ECO:0000256" key="4">
    <source>
        <dbReference type="ARBA" id="ARBA00022825"/>
    </source>
</evidence>
<dbReference type="HOGENOM" id="CLU_358942_0_0_7"/>
<dbReference type="PANTHER" id="PTHR43806:SF11">
    <property type="entry name" value="CEREVISIN-RELATED"/>
    <property type="match status" value="1"/>
</dbReference>
<dbReference type="PROSITE" id="PS00138">
    <property type="entry name" value="SUBTILASE_SER"/>
    <property type="match status" value="1"/>
</dbReference>
<proteinExistence type="inferred from homology"/>
<comment type="similarity">
    <text evidence="1 5">Belongs to the peptidase S8 family.</text>
</comment>
<feature type="domain" description="Bacterial repeat" evidence="8">
    <location>
        <begin position="563"/>
        <end position="640"/>
    </location>
</feature>
<name>B9M616_GEODF</name>
<dbReference type="PROSITE" id="PS51892">
    <property type="entry name" value="SUBTILASE"/>
    <property type="match status" value="1"/>
</dbReference>
<dbReference type="eggNOG" id="COG1361">
    <property type="taxonomic scope" value="Bacteria"/>
</dbReference>
<dbReference type="InterPro" id="IPR022398">
    <property type="entry name" value="Peptidase_S8_His-AS"/>
</dbReference>
<dbReference type="InterPro" id="IPR015500">
    <property type="entry name" value="Peptidase_S8_subtilisin-rel"/>
</dbReference>
<dbReference type="InterPro" id="IPR013783">
    <property type="entry name" value="Ig-like_fold"/>
</dbReference>
<dbReference type="PRINTS" id="PR00723">
    <property type="entry name" value="SUBTILISIN"/>
</dbReference>
<evidence type="ECO:0000313" key="9">
    <source>
        <dbReference type="EMBL" id="ACM19997.1"/>
    </source>
</evidence>
<dbReference type="Pfam" id="PF18998">
    <property type="entry name" value="Flg_new_2"/>
    <property type="match status" value="1"/>
</dbReference>
<dbReference type="SUPFAM" id="SSF51126">
    <property type="entry name" value="Pectin lyase-like"/>
    <property type="match status" value="1"/>
</dbReference>
<dbReference type="NCBIfam" id="NF012200">
    <property type="entry name" value="choice_anch_D"/>
    <property type="match status" value="1"/>
</dbReference>
<feature type="active site" description="Charge relay system" evidence="5">
    <location>
        <position position="395"/>
    </location>
</feature>
<dbReference type="GO" id="GO:0004252">
    <property type="term" value="F:serine-type endopeptidase activity"/>
    <property type="evidence" value="ECO:0007669"/>
    <property type="project" value="UniProtKB-UniRule"/>
</dbReference>
<evidence type="ECO:0000256" key="1">
    <source>
        <dbReference type="ARBA" id="ARBA00011073"/>
    </source>
</evidence>
<evidence type="ECO:0000256" key="2">
    <source>
        <dbReference type="ARBA" id="ARBA00022670"/>
    </source>
</evidence>
<dbReference type="eggNOG" id="COG3055">
    <property type="taxonomic scope" value="Bacteria"/>
</dbReference>
<feature type="signal peptide" evidence="6">
    <location>
        <begin position="1"/>
        <end position="27"/>
    </location>
</feature>
<dbReference type="SUPFAM" id="SSF52743">
    <property type="entry name" value="Subtilisin-like"/>
    <property type="match status" value="1"/>
</dbReference>
<keyword evidence="4 5" id="KW-0720">Serine protease</keyword>
<reference evidence="9 10" key="1">
    <citation type="submission" date="2009-01" db="EMBL/GenBank/DDBJ databases">
        <title>Complete sequence of Geobacter sp. FRC-32.</title>
        <authorList>
            <consortium name="US DOE Joint Genome Institute"/>
            <person name="Lucas S."/>
            <person name="Copeland A."/>
            <person name="Lapidus A."/>
            <person name="Glavina del Rio T."/>
            <person name="Dalin E."/>
            <person name="Tice H."/>
            <person name="Bruce D."/>
            <person name="Goodwin L."/>
            <person name="Pitluck S."/>
            <person name="Saunders E."/>
            <person name="Brettin T."/>
            <person name="Detter J.C."/>
            <person name="Han C."/>
            <person name="Larimer F."/>
            <person name="Land M."/>
            <person name="Hauser L."/>
            <person name="Kyrpides N."/>
            <person name="Ovchinnikova G."/>
            <person name="Kostka J."/>
            <person name="Richardson P."/>
        </authorList>
    </citation>
    <scope>NUCLEOTIDE SEQUENCE [LARGE SCALE GENOMIC DNA]</scope>
    <source>
        <strain evidence="10">DSM 22248 / JCM 15807 / FRC-32</strain>
    </source>
</reference>
<keyword evidence="6" id="KW-0732">Signal</keyword>
<evidence type="ECO:0000259" key="8">
    <source>
        <dbReference type="Pfam" id="PF18998"/>
    </source>
</evidence>
<dbReference type="Gene3D" id="3.40.50.200">
    <property type="entry name" value="Peptidase S8/S53 domain"/>
    <property type="match status" value="1"/>
</dbReference>
<dbReference type="InterPro" id="IPR036852">
    <property type="entry name" value="Peptidase_S8/S53_dom_sf"/>
</dbReference>
<evidence type="ECO:0000313" key="10">
    <source>
        <dbReference type="Proteomes" id="UP000007721"/>
    </source>
</evidence>
<dbReference type="STRING" id="316067.Geob_1639"/>
<dbReference type="InterPro" id="IPR044060">
    <property type="entry name" value="Bacterial_rp_domain"/>
</dbReference>
<protein>
    <submittedName>
        <fullName evidence="9">Serine protease, subtilase family, DUF11 domain-containing</fullName>
    </submittedName>
</protein>
<feature type="active site" description="Charge relay system" evidence="5">
    <location>
        <position position="187"/>
    </location>
</feature>
<dbReference type="InterPro" id="IPR023828">
    <property type="entry name" value="Peptidase_S8_Ser-AS"/>
</dbReference>
<feature type="active site" description="Charge relay system" evidence="5">
    <location>
        <position position="229"/>
    </location>
</feature>
<dbReference type="RefSeq" id="WP_012646726.1">
    <property type="nucleotide sequence ID" value="NC_011979.1"/>
</dbReference>
<dbReference type="Gene3D" id="2.60.40.10">
    <property type="entry name" value="Immunoglobulins"/>
    <property type="match status" value="1"/>
</dbReference>
<gene>
    <name evidence="9" type="ordered locus">Geob_1639</name>
</gene>
<feature type="domain" description="Peptidase S8/S53" evidence="7">
    <location>
        <begin position="178"/>
        <end position="428"/>
    </location>
</feature>
<dbReference type="PROSITE" id="PS00137">
    <property type="entry name" value="SUBTILASE_HIS"/>
    <property type="match status" value="1"/>
</dbReference>
<dbReference type="InterPro" id="IPR050131">
    <property type="entry name" value="Peptidase_S8_subtilisin-like"/>
</dbReference>
<dbReference type="Pfam" id="PF00082">
    <property type="entry name" value="Peptidase_S8"/>
    <property type="match status" value="1"/>
</dbReference>
<dbReference type="InterPro" id="IPR011050">
    <property type="entry name" value="Pectin_lyase_fold/virulence"/>
</dbReference>
<dbReference type="InterPro" id="IPR000209">
    <property type="entry name" value="Peptidase_S8/S53_dom"/>
</dbReference>
<sequence>MTRLLICKIHLAALLLVLMAGRGNAVAATTDLFVNQAIARYLAAGRVAPAVKENLDRDGLAEVLAVLADDDMESQVALLRQGQRPGVDSAELVSEKARLYKVKKRSILAPLPMDGYEQLQEFEHAPVLHLRVNAAGLAVLLENPEVVAVSENRAHRHHLSQSLPLIRAAQAQAMGATGAGTAVAVLDTGVDYTRSAFGGCSAPGVPSSCKVIYAQDIAPSDGQLDGNGHGSNVAGIILGVAPETGIIALDVFRTDGYAYTSDLLSALNWALSNRATYNIAAVNMSLGGGSYSAVCSSDPLASIVNNLRNAGVASAISSGNEAYNGSMASPACVPAAVSVGAVYDSNMGSISWAGCTDATTAADKVTCFTNMADFLTILAPGALINAAGYTYGGTSQAAPHIAGVVAAMKSAHPSLTVNDLVSRLTSTGQSVSTKRLGTTYVKPRVNLEAAMQYPRIVMPAGPQDYGYHPQGSSTIRTLTIGNNGTTDLQLGTLNLSGTDADQFLIQNDSCSGRAVAPIATCTFDLVFQPSRGGDFLVSLSIPSNDPDLPQGMISLSGSSLARYQLTVSPSGNGTVTSQPDGIACGASCSAQFVMGTVVTLTALPAADSILSGWGGACSGSGPCQVNMNGPLTVSAAFTTKPPVALSGAPENYFTSLSDAYAAAPDGSTIQAKAATFTESLLLQRNVAVTLAGGYDSAYGAVVGMTVVNGDLTISAGSVTVQGLTLQ</sequence>
<dbReference type="GO" id="GO:0006508">
    <property type="term" value="P:proteolysis"/>
    <property type="evidence" value="ECO:0007669"/>
    <property type="project" value="UniProtKB-KW"/>
</dbReference>
<evidence type="ECO:0000259" key="7">
    <source>
        <dbReference type="Pfam" id="PF00082"/>
    </source>
</evidence>
<organism evidence="9 10">
    <name type="scientific">Geotalea daltonii (strain DSM 22248 / JCM 15807 / FRC-32)</name>
    <name type="common">Geobacter daltonii</name>
    <dbReference type="NCBI Taxonomy" id="316067"/>
    <lineage>
        <taxon>Bacteria</taxon>
        <taxon>Pseudomonadati</taxon>
        <taxon>Thermodesulfobacteriota</taxon>
        <taxon>Desulfuromonadia</taxon>
        <taxon>Geobacterales</taxon>
        <taxon>Geobacteraceae</taxon>
        <taxon>Geotalea</taxon>
    </lineage>
</organism>
<keyword evidence="10" id="KW-1185">Reference proteome</keyword>
<evidence type="ECO:0000256" key="3">
    <source>
        <dbReference type="ARBA" id="ARBA00022801"/>
    </source>
</evidence>
<dbReference type="EMBL" id="CP001390">
    <property type="protein sequence ID" value="ACM19997.1"/>
    <property type="molecule type" value="Genomic_DNA"/>
</dbReference>
<evidence type="ECO:0000256" key="6">
    <source>
        <dbReference type="SAM" id="SignalP"/>
    </source>
</evidence>
<keyword evidence="2 5" id="KW-0645">Protease</keyword>
<dbReference type="PANTHER" id="PTHR43806">
    <property type="entry name" value="PEPTIDASE S8"/>
    <property type="match status" value="1"/>
</dbReference>
<dbReference type="KEGG" id="geo:Geob_1639"/>
<dbReference type="Proteomes" id="UP000007721">
    <property type="component" value="Chromosome"/>
</dbReference>
<feature type="chain" id="PRO_5002889016" evidence="6">
    <location>
        <begin position="28"/>
        <end position="726"/>
    </location>
</feature>
<accession>B9M616</accession>